<comment type="caution">
    <text evidence="8">The sequence shown here is derived from an EMBL/GenBank/DDBJ whole genome shotgun (WGS) entry which is preliminary data.</text>
</comment>
<gene>
    <name evidence="8" type="ORF">EWM64_g8412</name>
</gene>
<evidence type="ECO:0000256" key="1">
    <source>
        <dbReference type="ARBA" id="ARBA00001946"/>
    </source>
</evidence>
<organism evidence="8 9">
    <name type="scientific">Hericium alpestre</name>
    <dbReference type="NCBI Taxonomy" id="135208"/>
    <lineage>
        <taxon>Eukaryota</taxon>
        <taxon>Fungi</taxon>
        <taxon>Dikarya</taxon>
        <taxon>Basidiomycota</taxon>
        <taxon>Agaricomycotina</taxon>
        <taxon>Agaricomycetes</taxon>
        <taxon>Russulales</taxon>
        <taxon>Hericiaceae</taxon>
        <taxon>Hericium</taxon>
    </lineage>
</organism>
<reference evidence="8 9" key="1">
    <citation type="submission" date="2019-02" db="EMBL/GenBank/DDBJ databases">
        <title>Genome sequencing of the rare red list fungi Hericium alpestre (H. flagellum).</title>
        <authorList>
            <person name="Buettner E."/>
            <person name="Kellner H."/>
        </authorList>
    </citation>
    <scope>NUCLEOTIDE SEQUENCE [LARGE SCALE GENOMIC DNA]</scope>
    <source>
        <strain evidence="8 9">DSM 108284</strain>
    </source>
</reference>
<dbReference type="AlphaFoldDB" id="A0A4Y9ZMX0"/>
<evidence type="ECO:0000256" key="4">
    <source>
        <dbReference type="ARBA" id="ARBA00022842"/>
    </source>
</evidence>
<dbReference type="Pfam" id="PF19086">
    <property type="entry name" value="Terpene_syn_C_2"/>
    <property type="match status" value="1"/>
</dbReference>
<dbReference type="EC" id="4.2.3.-" evidence="6"/>
<evidence type="ECO:0000256" key="7">
    <source>
        <dbReference type="SAM" id="MobiDB-lite"/>
    </source>
</evidence>
<dbReference type="OrthoDB" id="2861623at2759"/>
<name>A0A4Y9ZMX0_9AGAM</name>
<keyword evidence="3 6" id="KW-0479">Metal-binding</keyword>
<dbReference type="InterPro" id="IPR034686">
    <property type="entry name" value="Terpene_cyclase-like_2"/>
</dbReference>
<dbReference type="GO" id="GO:0008299">
    <property type="term" value="P:isoprenoid biosynthetic process"/>
    <property type="evidence" value="ECO:0007669"/>
    <property type="project" value="UniProtKB-ARBA"/>
</dbReference>
<accession>A0A4Y9ZMX0</accession>
<dbReference type="STRING" id="135208.A0A4Y9ZMX0"/>
<keyword evidence="4 6" id="KW-0460">Magnesium</keyword>
<dbReference type="EMBL" id="SFCI01001509">
    <property type="protein sequence ID" value="TFY75600.1"/>
    <property type="molecule type" value="Genomic_DNA"/>
</dbReference>
<feature type="region of interest" description="Disordered" evidence="7">
    <location>
        <begin position="326"/>
        <end position="357"/>
    </location>
</feature>
<dbReference type="SFLD" id="SFLDG01020">
    <property type="entry name" value="Terpene_Cyclase_Like_2"/>
    <property type="match status" value="1"/>
</dbReference>
<evidence type="ECO:0000256" key="6">
    <source>
        <dbReference type="RuleBase" id="RU366034"/>
    </source>
</evidence>
<dbReference type="InterPro" id="IPR008949">
    <property type="entry name" value="Isoprenoid_synthase_dom_sf"/>
</dbReference>
<keyword evidence="5 6" id="KW-0456">Lyase</keyword>
<proteinExistence type="inferred from homology"/>
<dbReference type="PANTHER" id="PTHR35201:SF4">
    <property type="entry name" value="BETA-PINACENE SYNTHASE-RELATED"/>
    <property type="match status" value="1"/>
</dbReference>
<dbReference type="SFLD" id="SFLDS00005">
    <property type="entry name" value="Isoprenoid_Synthase_Type_I"/>
    <property type="match status" value="1"/>
</dbReference>
<dbReference type="PANTHER" id="PTHR35201">
    <property type="entry name" value="TERPENE SYNTHASE"/>
    <property type="match status" value="1"/>
</dbReference>
<dbReference type="Gene3D" id="1.10.600.10">
    <property type="entry name" value="Farnesyl Diphosphate Synthase"/>
    <property type="match status" value="1"/>
</dbReference>
<evidence type="ECO:0000256" key="2">
    <source>
        <dbReference type="ARBA" id="ARBA00006333"/>
    </source>
</evidence>
<protein>
    <recommendedName>
        <fullName evidence="6">Terpene synthase</fullName>
        <ecNumber evidence="6">4.2.3.-</ecNumber>
    </recommendedName>
</protein>
<sequence length="388" mass="43088">FPDFISYCDYPLRINPSGPDVAKASEQWLLDGAPLSERKRKAFLGLKSGDLSAMCYPDVEADRLRVVADYMNYLFKLDDWSDEFEADEIHVMRDCVMGCLEDPVGFATEEPVGLLTKSFFSRFVKTGGPGCRQRFIDTMELFFRAVTQQALDRINDDIPDLESYIALRRDTSGCKPCFALIEYAAGIDLPDEVVNHRSIKILEDAANDLVSWSNDIFSFNVEQARGDTHNSVIIVMNEEGLDIQAAIDHVGSLCFATLNTFARVRASLPSWGPDVDADVEKYVMGLQDWIIGSLHWSFLTQRYFGKNGEEVKKTLTVALLPKKAAQQTPAPQAEVQQSEVQQEAESKSAPADGSNPVLSDAPGGLLTAIWGMFGAAFRRATFSSHRLS</sequence>
<evidence type="ECO:0000256" key="5">
    <source>
        <dbReference type="ARBA" id="ARBA00023239"/>
    </source>
</evidence>
<evidence type="ECO:0000256" key="3">
    <source>
        <dbReference type="ARBA" id="ARBA00022723"/>
    </source>
</evidence>
<dbReference type="GO" id="GO:0010333">
    <property type="term" value="F:terpene synthase activity"/>
    <property type="evidence" value="ECO:0007669"/>
    <property type="project" value="InterPro"/>
</dbReference>
<evidence type="ECO:0000313" key="8">
    <source>
        <dbReference type="EMBL" id="TFY75600.1"/>
    </source>
</evidence>
<feature type="non-terminal residue" evidence="8">
    <location>
        <position position="1"/>
    </location>
</feature>
<keyword evidence="9" id="KW-1185">Reference proteome</keyword>
<dbReference type="Proteomes" id="UP000298061">
    <property type="component" value="Unassembled WGS sequence"/>
</dbReference>
<evidence type="ECO:0000313" key="9">
    <source>
        <dbReference type="Proteomes" id="UP000298061"/>
    </source>
</evidence>
<feature type="compositionally biased region" description="Low complexity" evidence="7">
    <location>
        <begin position="326"/>
        <end position="343"/>
    </location>
</feature>
<dbReference type="SUPFAM" id="SSF48576">
    <property type="entry name" value="Terpenoid synthases"/>
    <property type="match status" value="1"/>
</dbReference>
<dbReference type="GO" id="GO:0046872">
    <property type="term" value="F:metal ion binding"/>
    <property type="evidence" value="ECO:0007669"/>
    <property type="project" value="UniProtKB-KW"/>
</dbReference>
<comment type="similarity">
    <text evidence="2 6">Belongs to the terpene synthase family.</text>
</comment>
<comment type="cofactor">
    <cofactor evidence="1 6">
        <name>Mg(2+)</name>
        <dbReference type="ChEBI" id="CHEBI:18420"/>
    </cofactor>
</comment>